<organism evidence="3 4">
    <name type="scientific">Nocardiopsis alborubida</name>
    <dbReference type="NCBI Taxonomy" id="146802"/>
    <lineage>
        <taxon>Bacteria</taxon>
        <taxon>Bacillati</taxon>
        <taxon>Actinomycetota</taxon>
        <taxon>Actinomycetes</taxon>
        <taxon>Streptosporangiales</taxon>
        <taxon>Nocardiopsidaceae</taxon>
        <taxon>Nocardiopsis</taxon>
    </lineage>
</organism>
<protein>
    <submittedName>
        <fullName evidence="3">DUF397 domain-containing protein</fullName>
    </submittedName>
</protein>
<sequence>MDTWVNWRKSTYSGGSGGQCAEIGQRPDGSAVAIRDTKTPDQEHLPFSRSEWNAMLGAVKGH</sequence>
<feature type="region of interest" description="Disordered" evidence="1">
    <location>
        <begin position="1"/>
        <end position="28"/>
    </location>
</feature>
<dbReference type="Proteomes" id="UP000553209">
    <property type="component" value="Unassembled WGS sequence"/>
</dbReference>
<accession>A0A7X6M9T0</accession>
<proteinExistence type="predicted"/>
<evidence type="ECO:0000259" key="2">
    <source>
        <dbReference type="Pfam" id="PF04149"/>
    </source>
</evidence>
<reference evidence="3 4" key="1">
    <citation type="submission" date="2020-04" db="EMBL/GenBank/DDBJ databases">
        <title>MicrobeNet Type strains.</title>
        <authorList>
            <person name="Nicholson A.C."/>
        </authorList>
    </citation>
    <scope>NUCLEOTIDE SEQUENCE [LARGE SCALE GENOMIC DNA]</scope>
    <source>
        <strain evidence="3 4">ATCC 23612</strain>
    </source>
</reference>
<evidence type="ECO:0000313" key="3">
    <source>
        <dbReference type="EMBL" id="NKY96619.1"/>
    </source>
</evidence>
<dbReference type="AlphaFoldDB" id="A0A7X6M9T0"/>
<dbReference type="InterPro" id="IPR007278">
    <property type="entry name" value="DUF397"/>
</dbReference>
<feature type="domain" description="DUF397" evidence="2">
    <location>
        <begin position="6"/>
        <end position="60"/>
    </location>
</feature>
<evidence type="ECO:0000313" key="4">
    <source>
        <dbReference type="Proteomes" id="UP000553209"/>
    </source>
</evidence>
<dbReference type="Pfam" id="PF04149">
    <property type="entry name" value="DUF397"/>
    <property type="match status" value="1"/>
</dbReference>
<gene>
    <name evidence="3" type="ORF">HGB44_02875</name>
</gene>
<evidence type="ECO:0000256" key="1">
    <source>
        <dbReference type="SAM" id="MobiDB-lite"/>
    </source>
</evidence>
<name>A0A7X6M9T0_9ACTN</name>
<keyword evidence="4" id="KW-1185">Reference proteome</keyword>
<dbReference type="EMBL" id="JAAXPG010000002">
    <property type="protein sequence ID" value="NKY96619.1"/>
    <property type="molecule type" value="Genomic_DNA"/>
</dbReference>
<comment type="caution">
    <text evidence="3">The sequence shown here is derived from an EMBL/GenBank/DDBJ whole genome shotgun (WGS) entry which is preliminary data.</text>
</comment>